<proteinExistence type="evidence at transcript level"/>
<dbReference type="InterPro" id="IPR036728">
    <property type="entry name" value="PBP_GOBP_sf"/>
</dbReference>
<dbReference type="SUPFAM" id="SSF47565">
    <property type="entry name" value="Insect pheromone/odorant-binding proteins"/>
    <property type="match status" value="1"/>
</dbReference>
<dbReference type="EMBL" id="KC464549">
    <property type="protein sequence ID" value="AGI05200.1"/>
    <property type="molecule type" value="mRNA"/>
</dbReference>
<evidence type="ECO:0000313" key="2">
    <source>
        <dbReference type="EMBL" id="AGI05200.1"/>
    </source>
</evidence>
<name>M4VRP1_9HYME</name>
<dbReference type="CDD" id="cd23992">
    <property type="entry name" value="PBP_GOBP"/>
    <property type="match status" value="1"/>
</dbReference>
<keyword evidence="1" id="KW-0732">Signal</keyword>
<organism evidence="2">
    <name type="scientific">Osmia cornuta</name>
    <dbReference type="NCBI Taxonomy" id="185587"/>
    <lineage>
        <taxon>Eukaryota</taxon>
        <taxon>Metazoa</taxon>
        <taxon>Ecdysozoa</taxon>
        <taxon>Arthropoda</taxon>
        <taxon>Hexapoda</taxon>
        <taxon>Insecta</taxon>
        <taxon>Pterygota</taxon>
        <taxon>Neoptera</taxon>
        <taxon>Endopterygota</taxon>
        <taxon>Hymenoptera</taxon>
        <taxon>Apocrita</taxon>
        <taxon>Aculeata</taxon>
        <taxon>Apoidea</taxon>
        <taxon>Anthophila</taxon>
        <taxon>Megachilidae</taxon>
        <taxon>Megachilinae</taxon>
        <taxon>Osmia</taxon>
    </lineage>
</organism>
<feature type="signal peptide" evidence="1">
    <location>
        <begin position="1"/>
        <end position="19"/>
    </location>
</feature>
<dbReference type="SMART" id="SM00708">
    <property type="entry name" value="PhBP"/>
    <property type="match status" value="1"/>
</dbReference>
<dbReference type="AlphaFoldDB" id="M4VRP1"/>
<protein>
    <submittedName>
        <fullName evidence="2">Odorant-binding protein 1</fullName>
    </submittedName>
</protein>
<evidence type="ECO:0000256" key="1">
    <source>
        <dbReference type="SAM" id="SignalP"/>
    </source>
</evidence>
<accession>M4VRP1</accession>
<sequence length="143" mass="15921">MKFIVAVTCLLAATTAVRGLDQDAVIAKYMEYLMPNVKPCADEFHMTEDQAKNIQQAADGMDLKQLGCLKGCVMKRMGMLTGNNEFHLEPVYTMIESVHTGNDAEIQDVKKIAEECISSIQGEPDECNIGTKYSDCYIQKLFN</sequence>
<feature type="chain" id="PRO_5004060480" evidence="1">
    <location>
        <begin position="20"/>
        <end position="143"/>
    </location>
</feature>
<dbReference type="Pfam" id="PF01395">
    <property type="entry name" value="PBP_GOBP"/>
    <property type="match status" value="1"/>
</dbReference>
<dbReference type="Gene3D" id="1.10.238.20">
    <property type="entry name" value="Pheromone/general odorant binding protein domain"/>
    <property type="match status" value="1"/>
</dbReference>
<dbReference type="InterPro" id="IPR006170">
    <property type="entry name" value="PBP/GOBP"/>
</dbReference>
<reference evidence="2" key="1">
    <citation type="journal article" date="2013" name="Cell. Mol. Life Sci.">
        <title>Odorant-binding proteins and olfactory coding in the solitary bee Osmia cornuta.</title>
        <authorList>
            <person name="Yin X.W."/>
            <person name="Iovinella I."/>
            <person name="Marangoni R."/>
            <person name="Cattonaro F."/>
            <person name="Flamini G."/>
            <person name="Sagona S."/>
            <person name="Zhang L."/>
            <person name="Pelosi P."/>
            <person name="Felicioli A."/>
        </authorList>
    </citation>
    <scope>NUCLEOTIDE SEQUENCE</scope>
    <source>
        <tissue evidence="2">Antennae</tissue>
    </source>
</reference>
<dbReference type="GO" id="GO:0005549">
    <property type="term" value="F:odorant binding"/>
    <property type="evidence" value="ECO:0007669"/>
    <property type="project" value="InterPro"/>
</dbReference>